<evidence type="ECO:0000256" key="2">
    <source>
        <dbReference type="ARBA" id="ARBA00023043"/>
    </source>
</evidence>
<proteinExistence type="predicted"/>
<dbReference type="InterPro" id="IPR036770">
    <property type="entry name" value="Ankyrin_rpt-contain_sf"/>
</dbReference>
<dbReference type="Pfam" id="PF12796">
    <property type="entry name" value="Ank_2"/>
    <property type="match status" value="5"/>
</dbReference>
<keyword evidence="1" id="KW-0677">Repeat</keyword>
<evidence type="ECO:0000313" key="4">
    <source>
        <dbReference type="EMBL" id="VDI28659.1"/>
    </source>
</evidence>
<reference evidence="4" key="1">
    <citation type="submission" date="2018-11" db="EMBL/GenBank/DDBJ databases">
        <authorList>
            <person name="Alioto T."/>
            <person name="Alioto T."/>
        </authorList>
    </citation>
    <scope>NUCLEOTIDE SEQUENCE</scope>
</reference>
<feature type="repeat" description="ANK" evidence="3">
    <location>
        <begin position="218"/>
        <end position="250"/>
    </location>
</feature>
<dbReference type="SMART" id="SM00248">
    <property type="entry name" value="ANK"/>
    <property type="match status" value="25"/>
</dbReference>
<dbReference type="PROSITE" id="PS50297">
    <property type="entry name" value="ANK_REP_REGION"/>
    <property type="match status" value="3"/>
</dbReference>
<feature type="repeat" description="ANK" evidence="3">
    <location>
        <begin position="703"/>
        <end position="735"/>
    </location>
</feature>
<dbReference type="EMBL" id="UYJE01004513">
    <property type="protein sequence ID" value="VDI28659.1"/>
    <property type="molecule type" value="Genomic_DNA"/>
</dbReference>
<evidence type="ECO:0000256" key="3">
    <source>
        <dbReference type="PROSITE-ProRule" id="PRU00023"/>
    </source>
</evidence>
<keyword evidence="2 3" id="KW-0040">ANK repeat</keyword>
<sequence>MDTDAKFENQIRRAVCDESVSDLLLMCRTRSNKTELLSFKRNGKGLVHFAAIFGSVSLIERLMFLGIDVKTKTEGQSANENVLHLACKHGKIEVVTFLLRLVSDLSFRNAVVLHGDNYRNAFYYAAQSGNIEIVNILKDVGRMNLNEVFPTNKTVLLNLIEEDNIEAVKMLCQCGANVNIGHFEKRLHAIHFAAEKKDGGELLRLVLTHGAYVNKPWGNQQPLFIAVKHGLVKNAKVLLEAGANVHSKGTSAKMGLIGCFCLAALKCPSLIPEFLSKGANPNELHDRNGDSVLTLAIKNNAGNEAISALLKAGANLDNAFQDETAKHMFPDDMITSLLDTGVSAHEIETKHKISLLILAMKGNGQTNRKAVSDLLLRGANPNIFPEGQDSPLVVAVEHGHPDIVDILIKAGAKINHIGKMGDAAIHVCCKQDTESKWQILKKLAAERTTLNMTNQHGHYPLELVMKNCSPARTNISRKGYTSCNLLFGRLRNRHLEIENCISDMLEKGANPNCTDPGRDSPLILAIKKNIENVVLSLLNAGADVSHIGEDGVTVLEVCINQRSSETIVIAVVKKGLTGNTPQSLGQFPLARLLDEGFSDSLLTVMIENGANPNFVQHGEDSVLMKAIKDNRYKLCRILMEAGADVNFKNPEGLTAFDIFTGYCRQHQVTGALKNHSDEQDLSLEDVLQSFMEFGIDVNHKSQSDACPLIVAVWLESLDMVRLLIEKGANVNIMDEHDDTPLTFALMNGLDEIVDILLVSNANVNPPACKSSNQNQNNKTLEDNFQKEPILTRIIRDEKTLSDNKKNKYVKLLLEHGADSNITDLGKTSPLMYAVGLRMEQTVENLLEHDADVNYVGKDNFTALHTYFVYVGGSRSRHLKQRNIPKKRQSDSILFMLLEAGGSTSMLTKFNELPIHLALKRESVSEAHLKDVNLLLEKCKTVDCLHINSLLKMATRFYNFEIIDKIIKLGADVNFKNEEGDTAFHAYMDCLDFDLKVVSTMLQHGAMVNILNDSMETPLTRYIMRGRREVQPEIVVFMLENGANVNICGDRMNSALMLAITNDIPEIVETLIKAKANINHIGENGNTALHLVLAKGKWDQYDSMETSSRVLHYSSMYPTARKSLFAIDARSNTNEIKNKGLETVKLLLHDRADVNVVNDHKQTPLYIMIKCHDRSSVNILLPIMLKGSNPNLGEAVPLVKAAKRNFDVATKLLLDQGAEIDRKNQHGDSALMATLKTPTSDQEVFSPRNDL</sequence>
<dbReference type="PROSITE" id="PS50088">
    <property type="entry name" value="ANK_REPEAT"/>
    <property type="match status" value="7"/>
</dbReference>
<feature type="repeat" description="ANK" evidence="3">
    <location>
        <begin position="618"/>
        <end position="650"/>
    </location>
</feature>
<accession>A0A8B6E485</accession>
<protein>
    <submittedName>
        <fullName evidence="4">Uncharacterized protein</fullName>
    </submittedName>
</protein>
<dbReference type="InterPro" id="IPR002110">
    <property type="entry name" value="Ankyrin_rpt"/>
</dbReference>
<organism evidence="4 5">
    <name type="scientific">Mytilus galloprovincialis</name>
    <name type="common">Mediterranean mussel</name>
    <dbReference type="NCBI Taxonomy" id="29158"/>
    <lineage>
        <taxon>Eukaryota</taxon>
        <taxon>Metazoa</taxon>
        <taxon>Spiralia</taxon>
        <taxon>Lophotrochozoa</taxon>
        <taxon>Mollusca</taxon>
        <taxon>Bivalvia</taxon>
        <taxon>Autobranchia</taxon>
        <taxon>Pteriomorphia</taxon>
        <taxon>Mytilida</taxon>
        <taxon>Mytiloidea</taxon>
        <taxon>Mytilidae</taxon>
        <taxon>Mytilinae</taxon>
        <taxon>Mytilus</taxon>
    </lineage>
</organism>
<evidence type="ECO:0000256" key="1">
    <source>
        <dbReference type="ARBA" id="ARBA00022737"/>
    </source>
</evidence>
<comment type="caution">
    <text evidence="4">The sequence shown here is derived from an EMBL/GenBank/DDBJ whole genome shotgun (WGS) entry which is preliminary data.</text>
</comment>
<dbReference type="SUPFAM" id="SSF48403">
    <property type="entry name" value="Ankyrin repeat"/>
    <property type="match status" value="4"/>
</dbReference>
<feature type="repeat" description="ANK" evidence="3">
    <location>
        <begin position="736"/>
        <end position="764"/>
    </location>
</feature>
<keyword evidence="5" id="KW-1185">Reference proteome</keyword>
<dbReference type="OrthoDB" id="6180250at2759"/>
<dbReference type="Pfam" id="PF00023">
    <property type="entry name" value="Ank"/>
    <property type="match status" value="1"/>
</dbReference>
<name>A0A8B6E485_MYTGA</name>
<gene>
    <name evidence="4" type="ORF">MGAL_10B076967</name>
</gene>
<feature type="repeat" description="ANK" evidence="3">
    <location>
        <begin position="387"/>
        <end position="419"/>
    </location>
</feature>
<feature type="repeat" description="ANK" evidence="3">
    <location>
        <begin position="42"/>
        <end position="74"/>
    </location>
</feature>
<evidence type="ECO:0000313" key="5">
    <source>
        <dbReference type="Proteomes" id="UP000596742"/>
    </source>
</evidence>
<dbReference type="AlphaFoldDB" id="A0A8B6E485"/>
<dbReference type="PANTHER" id="PTHR24198:SF165">
    <property type="entry name" value="ANKYRIN REPEAT-CONTAINING PROTEIN-RELATED"/>
    <property type="match status" value="1"/>
</dbReference>
<dbReference type="Proteomes" id="UP000596742">
    <property type="component" value="Unassembled WGS sequence"/>
</dbReference>
<dbReference type="PANTHER" id="PTHR24198">
    <property type="entry name" value="ANKYRIN REPEAT AND PROTEIN KINASE DOMAIN-CONTAINING PROTEIN"/>
    <property type="match status" value="1"/>
</dbReference>
<dbReference type="Gene3D" id="1.25.40.20">
    <property type="entry name" value="Ankyrin repeat-containing domain"/>
    <property type="match status" value="7"/>
</dbReference>
<feature type="repeat" description="ANK" evidence="3">
    <location>
        <begin position="78"/>
        <end position="110"/>
    </location>
</feature>